<name>A0A1E3HPR2_9TREE</name>
<keyword evidence="3" id="KW-1185">Reference proteome</keyword>
<organism evidence="2 3">
    <name type="scientific">Cryptococcus amylolentus CBS 6039</name>
    <dbReference type="NCBI Taxonomy" id="1295533"/>
    <lineage>
        <taxon>Eukaryota</taxon>
        <taxon>Fungi</taxon>
        <taxon>Dikarya</taxon>
        <taxon>Basidiomycota</taxon>
        <taxon>Agaricomycotina</taxon>
        <taxon>Tremellomycetes</taxon>
        <taxon>Tremellales</taxon>
        <taxon>Cryptococcaceae</taxon>
        <taxon>Cryptococcus</taxon>
    </lineage>
</organism>
<gene>
    <name evidence="2" type="ORF">L202_04841</name>
</gene>
<dbReference type="Proteomes" id="UP000094065">
    <property type="component" value="Unassembled WGS sequence"/>
</dbReference>
<accession>A0A1E3HPR2</accession>
<dbReference type="AlphaFoldDB" id="A0A1E3HPR2"/>
<keyword evidence="1" id="KW-0812">Transmembrane</keyword>
<protein>
    <submittedName>
        <fullName evidence="2">Uncharacterized protein</fullName>
    </submittedName>
</protein>
<evidence type="ECO:0000313" key="2">
    <source>
        <dbReference type="EMBL" id="ODN77696.1"/>
    </source>
</evidence>
<keyword evidence="1" id="KW-0472">Membrane</keyword>
<proteinExistence type="predicted"/>
<evidence type="ECO:0000313" key="3">
    <source>
        <dbReference type="Proteomes" id="UP000094065"/>
    </source>
</evidence>
<comment type="caution">
    <text evidence="2">The sequence shown here is derived from an EMBL/GenBank/DDBJ whole genome shotgun (WGS) entry which is preliminary data.</text>
</comment>
<reference evidence="2 3" key="1">
    <citation type="submission" date="2016-06" db="EMBL/GenBank/DDBJ databases">
        <title>Evolution of pathogenesis and genome organization in the Tremellales.</title>
        <authorList>
            <person name="Cuomo C."/>
            <person name="Litvintseva A."/>
            <person name="Heitman J."/>
            <person name="Chen Y."/>
            <person name="Sun S."/>
            <person name="Springer D."/>
            <person name="Dromer F."/>
            <person name="Young S."/>
            <person name="Zeng Q."/>
            <person name="Chapman S."/>
            <person name="Gujja S."/>
            <person name="Saif S."/>
            <person name="Birren B."/>
        </authorList>
    </citation>
    <scope>NUCLEOTIDE SEQUENCE [LARGE SCALE GENOMIC DNA]</scope>
    <source>
        <strain evidence="2 3">CBS 6039</strain>
    </source>
</reference>
<evidence type="ECO:0000256" key="1">
    <source>
        <dbReference type="SAM" id="Phobius"/>
    </source>
</evidence>
<sequence>MSSTLAPDQIEAAAKAFVTSHNDLNLGVFIMALMNKVIAVIATVSSLAASLFFIGNSFELFVYGFGTYAKFVAVNSLS</sequence>
<feature type="transmembrane region" description="Helical" evidence="1">
    <location>
        <begin position="28"/>
        <end position="54"/>
    </location>
</feature>
<keyword evidence="1" id="KW-1133">Transmembrane helix</keyword>
<dbReference type="GeneID" id="30156150"/>
<dbReference type="EMBL" id="AWGJ01000007">
    <property type="protein sequence ID" value="ODN77696.1"/>
    <property type="molecule type" value="Genomic_DNA"/>
</dbReference>
<dbReference type="RefSeq" id="XP_018992932.1">
    <property type="nucleotide sequence ID" value="XM_019138989.1"/>
</dbReference>